<protein>
    <submittedName>
        <fullName evidence="1">Uncharacterized protein</fullName>
    </submittedName>
</protein>
<dbReference type="Proteomes" id="UP000052258">
    <property type="component" value="Unassembled WGS sequence"/>
</dbReference>
<keyword evidence="2" id="KW-1185">Reference proteome</keyword>
<accession>A0A0J8GD10</accession>
<reference evidence="1 2" key="1">
    <citation type="journal article" date="2015" name="Genome Biol. Evol.">
        <title>Comparative Genomics of Listeria Sensu Lato: Genus-Wide Differences in Evolutionary Dynamics and the Progressive Gain of Complex, Potentially Pathogenicity-Related Traits through Lateral Gene Transfer.</title>
        <authorList>
            <person name="Chiara M."/>
            <person name="Caruso M."/>
            <person name="D'Erchia A.M."/>
            <person name="Manzari C."/>
            <person name="Fraccalvieri R."/>
            <person name="Goffredo E."/>
            <person name="Latorre L."/>
            <person name="Miccolupo A."/>
            <person name="Padalino I."/>
            <person name="Santagada G."/>
            <person name="Chiocco D."/>
            <person name="Pesole G."/>
            <person name="Horner D.S."/>
            <person name="Parisi A."/>
        </authorList>
    </citation>
    <scope>NUCLEOTIDE SEQUENCE [LARGE SCALE GENOMIC DNA]</scope>
    <source>
        <strain evidence="1 2">1991</strain>
    </source>
</reference>
<sequence length="78" mass="9115">MNEGQQKFQAFILERTEDGRESAMKELLSESFKKQDSGDFDQMYLMAMVPKMVSYIREDKRDEVMEVVQKFGASHVSK</sequence>
<dbReference type="PATRIC" id="fig|1430899.3.peg.1957"/>
<comment type="caution">
    <text evidence="1">The sequence shown here is derived from an EMBL/GenBank/DDBJ whole genome shotgun (WGS) entry which is preliminary data.</text>
</comment>
<dbReference type="RefSeq" id="WP_007472034.1">
    <property type="nucleotide sequence ID" value="NZ_KQ130617.1"/>
</dbReference>
<organism evidence="1 2">
    <name type="scientific">Listeria fleischmannii 1991</name>
    <dbReference type="NCBI Taxonomy" id="1430899"/>
    <lineage>
        <taxon>Bacteria</taxon>
        <taxon>Bacillati</taxon>
        <taxon>Bacillota</taxon>
        <taxon>Bacilli</taxon>
        <taxon>Bacillales</taxon>
        <taxon>Listeriaceae</taxon>
        <taxon>Listeria</taxon>
    </lineage>
</organism>
<name>A0A0J8GD10_9LIST</name>
<dbReference type="EMBL" id="AZHO01000023">
    <property type="protein sequence ID" value="KMT58879.1"/>
    <property type="molecule type" value="Genomic_DNA"/>
</dbReference>
<evidence type="ECO:0000313" key="2">
    <source>
        <dbReference type="Proteomes" id="UP000052258"/>
    </source>
</evidence>
<dbReference type="AlphaFoldDB" id="A0A0J8GD10"/>
<proteinExistence type="predicted"/>
<gene>
    <name evidence="1" type="ORF">X560_1915</name>
</gene>
<evidence type="ECO:0000313" key="1">
    <source>
        <dbReference type="EMBL" id="KMT58879.1"/>
    </source>
</evidence>
<dbReference type="OrthoDB" id="1652026at2"/>